<accession>A0A6N3AL30</accession>
<reference evidence="1" key="1">
    <citation type="submission" date="2019-11" db="EMBL/GenBank/DDBJ databases">
        <authorList>
            <person name="Feng L."/>
        </authorList>
    </citation>
    <scope>NUCLEOTIDE SEQUENCE</scope>
    <source>
        <strain evidence="1">RtorquesLFYP15</strain>
    </source>
</reference>
<protein>
    <submittedName>
        <fullName evidence="1">Uncharacterized protein</fullName>
    </submittedName>
</protein>
<dbReference type="EMBL" id="CACRUQ010000006">
    <property type="protein sequence ID" value="VYT91187.1"/>
    <property type="molecule type" value="Genomic_DNA"/>
</dbReference>
<gene>
    <name evidence="1" type="ORF">RTLFYP15_01015</name>
</gene>
<organism evidence="1">
    <name type="scientific">[Ruminococcus] torques</name>
    <dbReference type="NCBI Taxonomy" id="33039"/>
    <lineage>
        <taxon>Bacteria</taxon>
        <taxon>Bacillati</taxon>
        <taxon>Bacillota</taxon>
        <taxon>Clostridia</taxon>
        <taxon>Lachnospirales</taxon>
        <taxon>Lachnospiraceae</taxon>
        <taxon>Mediterraneibacter</taxon>
    </lineage>
</organism>
<name>A0A6N3AL30_9FIRM</name>
<proteinExistence type="predicted"/>
<evidence type="ECO:0000313" key="1">
    <source>
        <dbReference type="EMBL" id="VYT91187.1"/>
    </source>
</evidence>
<dbReference type="AlphaFoldDB" id="A0A6N3AL30"/>
<dbReference type="RefSeq" id="WP_173842032.1">
    <property type="nucleotide sequence ID" value="NZ_CACRUQ010000006.1"/>
</dbReference>
<sequence>MDERIKELIDYIKMLQVALECSTDPEDIEADNLMDAIWESKMELKELGYEGWEDL</sequence>